<dbReference type="AlphaFoldDB" id="A0AAW0GQW6"/>
<organism evidence="2 3">
    <name type="scientific">Cerrena zonata</name>
    <dbReference type="NCBI Taxonomy" id="2478898"/>
    <lineage>
        <taxon>Eukaryota</taxon>
        <taxon>Fungi</taxon>
        <taxon>Dikarya</taxon>
        <taxon>Basidiomycota</taxon>
        <taxon>Agaricomycotina</taxon>
        <taxon>Agaricomycetes</taxon>
        <taxon>Polyporales</taxon>
        <taxon>Cerrenaceae</taxon>
        <taxon>Cerrena</taxon>
    </lineage>
</organism>
<gene>
    <name evidence="2" type="ORF">QCA50_000261</name>
</gene>
<evidence type="ECO:0000313" key="2">
    <source>
        <dbReference type="EMBL" id="KAK7695625.1"/>
    </source>
</evidence>
<comment type="caution">
    <text evidence="2">The sequence shown here is derived from an EMBL/GenBank/DDBJ whole genome shotgun (WGS) entry which is preliminary data.</text>
</comment>
<name>A0AAW0GQW6_9APHY</name>
<dbReference type="EMBL" id="JASBNA010000001">
    <property type="protein sequence ID" value="KAK7695625.1"/>
    <property type="molecule type" value="Genomic_DNA"/>
</dbReference>
<feature type="region of interest" description="Disordered" evidence="1">
    <location>
        <begin position="627"/>
        <end position="661"/>
    </location>
</feature>
<sequence>MSYLPAIYPPVLEPYASSLPPTDYCSNFPIAPSTFTNDRSEVQVVDLNSENYNPLNSKYTRTLEQKDIPTTKAEKHTETRASESNGHLALELSSVTDAPSPVVPCHDSGNSDVGLIGPLSSMDVAEDCQSTEPTIASSTPDDALETTRCVQHSVEPNELSRTNISAAPNCMTGSFLTQQMDNTIRDNTVLEHTNPLLPSLAPEPEFLTELEHRSSSAILPTADAAPTNDSAAHSQLDDAIDLHERLTHLSDAADKLSMEQILVTTVDSDESTISVVTTVALRETSLDPVSNSYRLRDTLDILADGNAAPQDSKDTSPESCQELNDGYVSPTPTYSSLPSSSPPMLFSSSPPFKDNVTPPSSSPPAVTQDKDTIGDELLQEKTLPDETTAASRFLQQAGVQFNLEVEVEEPVDDTMLTDPQKILSGPFNPSHDTQLSTRKPTFASQKKQHKKLAKPFRSPIISNNSPLLSGHGVYVKEKTDALSPINVPTQDIDVLSVTSSQSLKDYTPKTAKQFKSPLAQTESTITISPSASTTPAESSMYPSLSIQALQGKVQKLRQAIKIKQDGKGEEDDHLSILISKWRIAGREVAWEVWDSVKDAERVEVGMGNPFKGGWDQDDALTMGAKRERGGWGFEDDRSAKRPRVEEGSCDADMQVDEENKVAPQHTLGTMLRFMGIAPETLGWDEDEGDFVGEP</sequence>
<feature type="compositionally biased region" description="Low complexity" evidence="1">
    <location>
        <begin position="329"/>
        <end position="352"/>
    </location>
</feature>
<keyword evidence="3" id="KW-1185">Reference proteome</keyword>
<feature type="compositionally biased region" description="Polar residues" evidence="1">
    <location>
        <begin position="430"/>
        <end position="445"/>
    </location>
</feature>
<dbReference type="Gene3D" id="6.10.140.1020">
    <property type="match status" value="1"/>
</dbReference>
<reference evidence="2 3" key="1">
    <citation type="submission" date="2022-09" db="EMBL/GenBank/DDBJ databases">
        <authorList>
            <person name="Palmer J.M."/>
        </authorList>
    </citation>
    <scope>NUCLEOTIDE SEQUENCE [LARGE SCALE GENOMIC DNA]</scope>
    <source>
        <strain evidence="2 3">DSM 7382</strain>
    </source>
</reference>
<feature type="region of interest" description="Disordered" evidence="1">
    <location>
        <begin position="64"/>
        <end position="85"/>
    </location>
</feature>
<evidence type="ECO:0000313" key="3">
    <source>
        <dbReference type="Proteomes" id="UP001385951"/>
    </source>
</evidence>
<proteinExistence type="predicted"/>
<feature type="compositionally biased region" description="Basic and acidic residues" evidence="1">
    <location>
        <begin position="64"/>
        <end position="81"/>
    </location>
</feature>
<dbReference type="Proteomes" id="UP001385951">
    <property type="component" value="Unassembled WGS sequence"/>
</dbReference>
<feature type="compositionally biased region" description="Acidic residues" evidence="1">
    <location>
        <begin position="647"/>
        <end position="656"/>
    </location>
</feature>
<feature type="compositionally biased region" description="Basic and acidic residues" evidence="1">
    <location>
        <begin position="627"/>
        <end position="646"/>
    </location>
</feature>
<protein>
    <submittedName>
        <fullName evidence="2">Uncharacterized protein</fullName>
    </submittedName>
</protein>
<feature type="region of interest" description="Disordered" evidence="1">
    <location>
        <begin position="305"/>
        <end position="371"/>
    </location>
</feature>
<accession>A0AAW0GQW6</accession>
<feature type="region of interest" description="Disordered" evidence="1">
    <location>
        <begin position="425"/>
        <end position="454"/>
    </location>
</feature>
<evidence type="ECO:0000256" key="1">
    <source>
        <dbReference type="SAM" id="MobiDB-lite"/>
    </source>
</evidence>